<sequence length="166" mass="18257">MSPSRWLRHLFATPWGLRRAFTPAVQQAITEAVRQTEGRHAGEIRFVVEGALGVPALWRRLTPRQRAAQLFAELKVWDTEHNNGVLIYVLYAERSVEIVADRGVGDARVPAAEWQHCAQRMTTHFAGGDFAGGAVAGVQAVAEVLARYPPARPDVGNELPDSPVLL</sequence>
<dbReference type="PANTHER" id="PTHR30373">
    <property type="entry name" value="UPF0603 PROTEIN YGCG"/>
    <property type="match status" value="1"/>
</dbReference>
<evidence type="ECO:0000313" key="3">
    <source>
        <dbReference type="Proteomes" id="UP000199233"/>
    </source>
</evidence>
<accession>A0A1H9FTS1</accession>
<dbReference type="Proteomes" id="UP000199233">
    <property type="component" value="Unassembled WGS sequence"/>
</dbReference>
<proteinExistence type="predicted"/>
<feature type="domain" description="TPM" evidence="1">
    <location>
        <begin position="20"/>
        <end position="143"/>
    </location>
</feature>
<dbReference type="InterPro" id="IPR007621">
    <property type="entry name" value="TPM_dom"/>
</dbReference>
<dbReference type="STRING" id="489703.SAMN04488038_10697"/>
<evidence type="ECO:0000259" key="1">
    <source>
        <dbReference type="Pfam" id="PF04536"/>
    </source>
</evidence>
<dbReference type="AlphaFoldDB" id="A0A1H9FTS1"/>
<organism evidence="2 3">
    <name type="scientific">Solimonas aquatica</name>
    <dbReference type="NCBI Taxonomy" id="489703"/>
    <lineage>
        <taxon>Bacteria</taxon>
        <taxon>Pseudomonadati</taxon>
        <taxon>Pseudomonadota</taxon>
        <taxon>Gammaproteobacteria</taxon>
        <taxon>Nevskiales</taxon>
        <taxon>Nevskiaceae</taxon>
        <taxon>Solimonas</taxon>
    </lineage>
</organism>
<gene>
    <name evidence="2" type="ORF">SAMN04488038_10697</name>
</gene>
<dbReference type="PANTHER" id="PTHR30373:SF8">
    <property type="entry name" value="BLL7265 PROTEIN"/>
    <property type="match status" value="1"/>
</dbReference>
<dbReference type="Gene3D" id="3.10.310.50">
    <property type="match status" value="1"/>
</dbReference>
<dbReference type="OrthoDB" id="5683663at2"/>
<name>A0A1H9FTS1_9GAMM</name>
<dbReference type="Pfam" id="PF04536">
    <property type="entry name" value="TPM_phosphatase"/>
    <property type="match status" value="1"/>
</dbReference>
<dbReference type="EMBL" id="FOFS01000006">
    <property type="protein sequence ID" value="SEQ41304.1"/>
    <property type="molecule type" value="Genomic_DNA"/>
</dbReference>
<dbReference type="RefSeq" id="WP_093284828.1">
    <property type="nucleotide sequence ID" value="NZ_FOFS01000006.1"/>
</dbReference>
<evidence type="ECO:0000313" key="2">
    <source>
        <dbReference type="EMBL" id="SEQ41304.1"/>
    </source>
</evidence>
<protein>
    <submittedName>
        <fullName evidence="2">TLP18.3, Psb32 and MOLO-1 founding protein of phosphatase</fullName>
    </submittedName>
</protein>
<keyword evidence="3" id="KW-1185">Reference proteome</keyword>
<reference evidence="2 3" key="1">
    <citation type="submission" date="2016-10" db="EMBL/GenBank/DDBJ databases">
        <authorList>
            <person name="de Groot N.N."/>
        </authorList>
    </citation>
    <scope>NUCLEOTIDE SEQUENCE [LARGE SCALE GENOMIC DNA]</scope>
    <source>
        <strain evidence="2 3">DSM 25927</strain>
    </source>
</reference>